<dbReference type="GO" id="GO:0000160">
    <property type="term" value="P:phosphorelay signal transduction system"/>
    <property type="evidence" value="ECO:0007669"/>
    <property type="project" value="InterPro"/>
</dbReference>
<dbReference type="InterPro" id="IPR036388">
    <property type="entry name" value="WH-like_DNA-bd_sf"/>
</dbReference>
<evidence type="ECO:0000256" key="2">
    <source>
        <dbReference type="ARBA" id="ARBA00023125"/>
    </source>
</evidence>
<feature type="domain" description="Response regulatory" evidence="5">
    <location>
        <begin position="16"/>
        <end position="132"/>
    </location>
</feature>
<dbReference type="Proteomes" id="UP000440694">
    <property type="component" value="Unassembled WGS sequence"/>
</dbReference>
<evidence type="ECO:0000256" key="3">
    <source>
        <dbReference type="PROSITE-ProRule" id="PRU00169"/>
    </source>
</evidence>
<dbReference type="Gene3D" id="3.40.50.2300">
    <property type="match status" value="1"/>
</dbReference>
<accession>A0A6I3KKY1</accession>
<dbReference type="AlphaFoldDB" id="A0A6I3KKY1"/>
<dbReference type="PANTHER" id="PTHR43214:SF43">
    <property type="entry name" value="TWO-COMPONENT RESPONSE REGULATOR"/>
    <property type="match status" value="1"/>
</dbReference>
<dbReference type="PRINTS" id="PR00038">
    <property type="entry name" value="HTHLUXR"/>
</dbReference>
<dbReference type="CDD" id="cd17535">
    <property type="entry name" value="REC_NarL-like"/>
    <property type="match status" value="1"/>
</dbReference>
<dbReference type="InterPro" id="IPR058245">
    <property type="entry name" value="NreC/VraR/RcsB-like_REC"/>
</dbReference>
<dbReference type="PROSITE" id="PS00622">
    <property type="entry name" value="HTH_LUXR_1"/>
    <property type="match status" value="1"/>
</dbReference>
<dbReference type="PROSITE" id="PS50043">
    <property type="entry name" value="HTH_LUXR_2"/>
    <property type="match status" value="1"/>
</dbReference>
<dbReference type="SMART" id="SM00421">
    <property type="entry name" value="HTH_LUXR"/>
    <property type="match status" value="1"/>
</dbReference>
<dbReference type="RefSeq" id="WP_154739695.1">
    <property type="nucleotide sequence ID" value="NZ_WMBQ01000002.1"/>
</dbReference>
<dbReference type="EMBL" id="WMBQ01000002">
    <property type="protein sequence ID" value="MTD95119.1"/>
    <property type="molecule type" value="Genomic_DNA"/>
</dbReference>
<evidence type="ECO:0000313" key="7">
    <source>
        <dbReference type="Proteomes" id="UP000440694"/>
    </source>
</evidence>
<dbReference type="Pfam" id="PF00072">
    <property type="entry name" value="Response_reg"/>
    <property type="match status" value="1"/>
</dbReference>
<dbReference type="Gene3D" id="1.10.10.10">
    <property type="entry name" value="Winged helix-like DNA-binding domain superfamily/Winged helix DNA-binding domain"/>
    <property type="match status" value="1"/>
</dbReference>
<gene>
    <name evidence="6" type="ORF">GIW81_12330</name>
</gene>
<dbReference type="PANTHER" id="PTHR43214">
    <property type="entry name" value="TWO-COMPONENT RESPONSE REGULATOR"/>
    <property type="match status" value="1"/>
</dbReference>
<dbReference type="PROSITE" id="PS50110">
    <property type="entry name" value="RESPONSE_REGULATORY"/>
    <property type="match status" value="1"/>
</dbReference>
<dbReference type="GO" id="GO:0003677">
    <property type="term" value="F:DNA binding"/>
    <property type="evidence" value="ECO:0007669"/>
    <property type="project" value="UniProtKB-KW"/>
</dbReference>
<sequence length="216" mass="23886">MTDQLSSAKQGDARPRIMIADKSPVVRSGLRDFINRDGRFEVLEAHATGAAFVAAVEQFPTDIGIIGWSLPDMTGGEVLSALKRRHLPTRIVIYTGEPGRDVLRQSVRLGAWGFISKSDEPSVLVDTIAAVARGRMSLPYLDLQTLNTDPFAELTSRERELLTALANGWTNLQIASRIGISRNTVKYHLKNLYDKLGVSNRAMAVALYMQTTMDQR</sequence>
<keyword evidence="7" id="KW-1185">Reference proteome</keyword>
<comment type="caution">
    <text evidence="6">The sequence shown here is derived from an EMBL/GenBank/DDBJ whole genome shotgun (WGS) entry which is preliminary data.</text>
</comment>
<name>A0A6I3KKY1_9HYPH</name>
<evidence type="ECO:0000259" key="5">
    <source>
        <dbReference type="PROSITE" id="PS50110"/>
    </source>
</evidence>
<dbReference type="SUPFAM" id="SSF52172">
    <property type="entry name" value="CheY-like"/>
    <property type="match status" value="1"/>
</dbReference>
<feature type="domain" description="HTH luxR-type" evidence="4">
    <location>
        <begin position="147"/>
        <end position="212"/>
    </location>
</feature>
<organism evidence="6 7">
    <name type="scientific">Hyphomicrobium album</name>
    <dbReference type="NCBI Taxonomy" id="2665159"/>
    <lineage>
        <taxon>Bacteria</taxon>
        <taxon>Pseudomonadati</taxon>
        <taxon>Pseudomonadota</taxon>
        <taxon>Alphaproteobacteria</taxon>
        <taxon>Hyphomicrobiales</taxon>
        <taxon>Hyphomicrobiaceae</taxon>
        <taxon>Hyphomicrobium</taxon>
    </lineage>
</organism>
<dbReference type="CDD" id="cd06170">
    <property type="entry name" value="LuxR_C_like"/>
    <property type="match status" value="1"/>
</dbReference>
<protein>
    <submittedName>
        <fullName evidence="6">Response regulator</fullName>
    </submittedName>
</protein>
<dbReference type="InterPro" id="IPR011006">
    <property type="entry name" value="CheY-like_superfamily"/>
</dbReference>
<dbReference type="SMART" id="SM00448">
    <property type="entry name" value="REC"/>
    <property type="match status" value="1"/>
</dbReference>
<evidence type="ECO:0000313" key="6">
    <source>
        <dbReference type="EMBL" id="MTD95119.1"/>
    </source>
</evidence>
<dbReference type="InterPro" id="IPR000792">
    <property type="entry name" value="Tscrpt_reg_LuxR_C"/>
</dbReference>
<evidence type="ECO:0000259" key="4">
    <source>
        <dbReference type="PROSITE" id="PS50043"/>
    </source>
</evidence>
<dbReference type="InterPro" id="IPR016032">
    <property type="entry name" value="Sig_transdc_resp-reg_C-effctor"/>
</dbReference>
<dbReference type="GO" id="GO:0006355">
    <property type="term" value="P:regulation of DNA-templated transcription"/>
    <property type="evidence" value="ECO:0007669"/>
    <property type="project" value="InterPro"/>
</dbReference>
<evidence type="ECO:0000256" key="1">
    <source>
        <dbReference type="ARBA" id="ARBA00022553"/>
    </source>
</evidence>
<dbReference type="Pfam" id="PF00196">
    <property type="entry name" value="GerE"/>
    <property type="match status" value="1"/>
</dbReference>
<reference evidence="6 7" key="1">
    <citation type="submission" date="2019-11" db="EMBL/GenBank/DDBJ databases">
        <title>Identification of a novel strain.</title>
        <authorList>
            <person name="Xu Q."/>
            <person name="Wang G."/>
        </authorList>
    </citation>
    <scope>NUCLEOTIDE SEQUENCE [LARGE SCALE GENOMIC DNA]</scope>
    <source>
        <strain evidence="7">xq</strain>
    </source>
</reference>
<dbReference type="SUPFAM" id="SSF46894">
    <property type="entry name" value="C-terminal effector domain of the bipartite response regulators"/>
    <property type="match status" value="1"/>
</dbReference>
<dbReference type="InterPro" id="IPR039420">
    <property type="entry name" value="WalR-like"/>
</dbReference>
<keyword evidence="2" id="KW-0238">DNA-binding</keyword>
<keyword evidence="1" id="KW-0597">Phosphoprotein</keyword>
<proteinExistence type="predicted"/>
<dbReference type="InterPro" id="IPR001789">
    <property type="entry name" value="Sig_transdc_resp-reg_receiver"/>
</dbReference>
<comment type="caution">
    <text evidence="3">Lacks conserved residue(s) required for the propagation of feature annotation.</text>
</comment>